<evidence type="ECO:0000313" key="9">
    <source>
        <dbReference type="Proteomes" id="UP000789595"/>
    </source>
</evidence>
<comment type="subcellular location">
    <subcellularLocation>
        <location evidence="1">Golgi apparatus membrane</location>
    </subcellularLocation>
</comment>
<gene>
    <name evidence="7" type="ORF">PCAL00307_LOCUS933</name>
    <name evidence="8" type="ORF">PECAL_5P16270</name>
</gene>
<dbReference type="EMBL" id="CAKKNE010000005">
    <property type="protein sequence ID" value="CAH0377042.1"/>
    <property type="molecule type" value="Genomic_DNA"/>
</dbReference>
<dbReference type="OrthoDB" id="3318at2759"/>
<evidence type="ECO:0000256" key="5">
    <source>
        <dbReference type="SAM" id="MobiDB-lite"/>
    </source>
</evidence>
<name>A0A7S3ZJU3_9STRA</name>
<reference evidence="8" key="2">
    <citation type="submission" date="2021-11" db="EMBL/GenBank/DDBJ databases">
        <authorList>
            <consortium name="Genoscope - CEA"/>
            <person name="William W."/>
        </authorList>
    </citation>
    <scope>NUCLEOTIDE SEQUENCE</scope>
</reference>
<evidence type="ECO:0000256" key="1">
    <source>
        <dbReference type="ARBA" id="ARBA00004394"/>
    </source>
</evidence>
<feature type="compositionally biased region" description="Pro residues" evidence="5">
    <location>
        <begin position="230"/>
        <end position="243"/>
    </location>
</feature>
<feature type="domain" description="PDZ GRASP-type" evidence="6">
    <location>
        <begin position="13"/>
        <end position="103"/>
    </location>
</feature>
<dbReference type="PANTHER" id="PTHR12893">
    <property type="entry name" value="GOLGI REASSEMBLY STACKING PROTEIN GRASP"/>
    <property type="match status" value="1"/>
</dbReference>
<feature type="region of interest" description="Disordered" evidence="5">
    <location>
        <begin position="208"/>
        <end position="243"/>
    </location>
</feature>
<sequence length="243" mass="25694">MGQGASQEEADATGYRVLGVQPGSPASAVGLVSFFDFVVACDGVELRELDSTFIDKIKGSEDVPLPCSVYNLKSRRTRDVSITPTRNWGGQGMLGVTIRFDTYYKADECLVRVLSVADGSPAQAAGFIAGADYLLGTAERVFSDADALLDECQLHLDAAIEVYVYNVDSDEVRVAVVVPTYQWGGDGCLGADVAHGYLHRLPTRCRGSDGVSVEPDRPAAPNAAVATGASPPPPPRHPPPPLS</sequence>
<dbReference type="GO" id="GO:0007030">
    <property type="term" value="P:Golgi organization"/>
    <property type="evidence" value="ECO:0007669"/>
    <property type="project" value="TreeGrafter"/>
</dbReference>
<dbReference type="InterPro" id="IPR024958">
    <property type="entry name" value="GRASP_PDZ"/>
</dbReference>
<dbReference type="EMBL" id="HBIW01001087">
    <property type="protein sequence ID" value="CAE0685499.1"/>
    <property type="molecule type" value="Transcribed_RNA"/>
</dbReference>
<dbReference type="InterPro" id="IPR036034">
    <property type="entry name" value="PDZ_sf"/>
</dbReference>
<dbReference type="Pfam" id="PF04495">
    <property type="entry name" value="GRASP55_65"/>
    <property type="match status" value="1"/>
</dbReference>
<keyword evidence="4" id="KW-0472">Membrane</keyword>
<dbReference type="Gene3D" id="2.30.42.10">
    <property type="match status" value="2"/>
</dbReference>
<proteinExistence type="predicted"/>
<keyword evidence="3" id="KW-0333">Golgi apparatus</keyword>
<evidence type="ECO:0000313" key="8">
    <source>
        <dbReference type="EMBL" id="CAH0377042.1"/>
    </source>
</evidence>
<organism evidence="7">
    <name type="scientific">Pelagomonas calceolata</name>
    <dbReference type="NCBI Taxonomy" id="35677"/>
    <lineage>
        <taxon>Eukaryota</taxon>
        <taxon>Sar</taxon>
        <taxon>Stramenopiles</taxon>
        <taxon>Ochrophyta</taxon>
        <taxon>Pelagophyceae</taxon>
        <taxon>Pelagomonadales</taxon>
        <taxon>Pelagomonadaceae</taxon>
        <taxon>Pelagomonas</taxon>
    </lineage>
</organism>
<dbReference type="SUPFAM" id="SSF50156">
    <property type="entry name" value="PDZ domain-like"/>
    <property type="match status" value="1"/>
</dbReference>
<evidence type="ECO:0000313" key="7">
    <source>
        <dbReference type="EMBL" id="CAE0685499.1"/>
    </source>
</evidence>
<evidence type="ECO:0000259" key="6">
    <source>
        <dbReference type="PROSITE" id="PS51865"/>
    </source>
</evidence>
<evidence type="ECO:0000256" key="4">
    <source>
        <dbReference type="ARBA" id="ARBA00023136"/>
    </source>
</evidence>
<feature type="domain" description="PDZ GRASP-type" evidence="6">
    <location>
        <begin position="109"/>
        <end position="198"/>
    </location>
</feature>
<dbReference type="AlphaFoldDB" id="A0A7S3ZJU3"/>
<dbReference type="PANTHER" id="PTHR12893:SF0">
    <property type="entry name" value="GRASP65"/>
    <property type="match status" value="1"/>
</dbReference>
<dbReference type="InterPro" id="IPR007583">
    <property type="entry name" value="GRASP55_65"/>
</dbReference>
<dbReference type="Proteomes" id="UP000789595">
    <property type="component" value="Unassembled WGS sequence"/>
</dbReference>
<dbReference type="GO" id="GO:0000139">
    <property type="term" value="C:Golgi membrane"/>
    <property type="evidence" value="ECO:0007669"/>
    <property type="project" value="UniProtKB-SubCell"/>
</dbReference>
<evidence type="ECO:0000256" key="3">
    <source>
        <dbReference type="ARBA" id="ARBA00023034"/>
    </source>
</evidence>
<keyword evidence="9" id="KW-1185">Reference proteome</keyword>
<protein>
    <recommendedName>
        <fullName evidence="6">PDZ GRASP-type domain-containing protein</fullName>
    </recommendedName>
</protein>
<accession>A0A7S3ZJU3</accession>
<reference evidence="7" key="1">
    <citation type="submission" date="2021-01" db="EMBL/GenBank/DDBJ databases">
        <authorList>
            <person name="Corre E."/>
            <person name="Pelletier E."/>
            <person name="Niang G."/>
            <person name="Scheremetjew M."/>
            <person name="Finn R."/>
            <person name="Kale V."/>
            <person name="Holt S."/>
            <person name="Cochrane G."/>
            <person name="Meng A."/>
            <person name="Brown T."/>
            <person name="Cohen L."/>
        </authorList>
    </citation>
    <scope>NUCLEOTIDE SEQUENCE</scope>
    <source>
        <strain evidence="7">CCMP1756</strain>
    </source>
</reference>
<evidence type="ECO:0000256" key="2">
    <source>
        <dbReference type="ARBA" id="ARBA00022737"/>
    </source>
</evidence>
<feature type="compositionally biased region" description="Low complexity" evidence="5">
    <location>
        <begin position="219"/>
        <end position="229"/>
    </location>
</feature>
<dbReference type="PROSITE" id="PS51865">
    <property type="entry name" value="PDZ_GRASP"/>
    <property type="match status" value="2"/>
</dbReference>
<keyword evidence="2" id="KW-0677">Repeat</keyword>